<feature type="transmembrane region" description="Helical" evidence="7">
    <location>
        <begin position="117"/>
        <end position="138"/>
    </location>
</feature>
<feature type="transmembrane region" description="Helical" evidence="7">
    <location>
        <begin position="40"/>
        <end position="63"/>
    </location>
</feature>
<name>A0A3D9HK13_9PROT</name>
<dbReference type="Pfam" id="PF01810">
    <property type="entry name" value="LysE"/>
    <property type="match status" value="1"/>
</dbReference>
<evidence type="ECO:0000256" key="6">
    <source>
        <dbReference type="ARBA" id="ARBA00023136"/>
    </source>
</evidence>
<reference evidence="8 9" key="1">
    <citation type="submission" date="2018-07" db="EMBL/GenBank/DDBJ databases">
        <title>Genomic Encyclopedia of Type Strains, Phase III (KMG-III): the genomes of soil and plant-associated and newly described type strains.</title>
        <authorList>
            <person name="Whitman W."/>
        </authorList>
    </citation>
    <scope>NUCLEOTIDE SEQUENCE [LARGE SCALE GENOMIC DNA]</scope>
    <source>
        <strain evidence="8 9">CECT 8488</strain>
    </source>
</reference>
<evidence type="ECO:0000313" key="9">
    <source>
        <dbReference type="Proteomes" id="UP000256845"/>
    </source>
</evidence>
<evidence type="ECO:0000256" key="2">
    <source>
        <dbReference type="ARBA" id="ARBA00007928"/>
    </source>
</evidence>
<keyword evidence="6 7" id="KW-0472">Membrane</keyword>
<dbReference type="GO" id="GO:0005886">
    <property type="term" value="C:plasma membrane"/>
    <property type="evidence" value="ECO:0007669"/>
    <property type="project" value="UniProtKB-SubCell"/>
</dbReference>
<accession>A0A3D9HK13</accession>
<dbReference type="PANTHER" id="PTHR30086">
    <property type="entry name" value="ARGININE EXPORTER PROTEIN ARGO"/>
    <property type="match status" value="1"/>
</dbReference>
<comment type="similarity">
    <text evidence="2">Belongs to the Rht family.</text>
</comment>
<feature type="transmembrane region" description="Helical" evidence="7">
    <location>
        <begin position="6"/>
        <end position="28"/>
    </location>
</feature>
<dbReference type="Proteomes" id="UP000256845">
    <property type="component" value="Unassembled WGS sequence"/>
</dbReference>
<dbReference type="EMBL" id="QRDW01000005">
    <property type="protein sequence ID" value="RED49830.1"/>
    <property type="molecule type" value="Genomic_DNA"/>
</dbReference>
<evidence type="ECO:0000256" key="1">
    <source>
        <dbReference type="ARBA" id="ARBA00004651"/>
    </source>
</evidence>
<evidence type="ECO:0000313" key="8">
    <source>
        <dbReference type="EMBL" id="RED49830.1"/>
    </source>
</evidence>
<evidence type="ECO:0000256" key="4">
    <source>
        <dbReference type="ARBA" id="ARBA00022692"/>
    </source>
</evidence>
<keyword evidence="9" id="KW-1185">Reference proteome</keyword>
<evidence type="ECO:0000256" key="7">
    <source>
        <dbReference type="SAM" id="Phobius"/>
    </source>
</evidence>
<evidence type="ECO:0000256" key="5">
    <source>
        <dbReference type="ARBA" id="ARBA00022989"/>
    </source>
</evidence>
<dbReference type="PIRSF" id="PIRSF006324">
    <property type="entry name" value="LeuE"/>
    <property type="match status" value="1"/>
</dbReference>
<dbReference type="PANTHER" id="PTHR30086:SF14">
    <property type="entry name" value="HOMOSERINE_HOMOSERINE LACTONE EFFLUX PROTEIN"/>
    <property type="match status" value="1"/>
</dbReference>
<dbReference type="OrthoDB" id="9804822at2"/>
<feature type="transmembrane region" description="Helical" evidence="7">
    <location>
        <begin position="69"/>
        <end position="88"/>
    </location>
</feature>
<feature type="transmembrane region" description="Helical" evidence="7">
    <location>
        <begin position="144"/>
        <end position="169"/>
    </location>
</feature>
<dbReference type="GO" id="GO:0042970">
    <property type="term" value="F:homoserine transmembrane transporter activity"/>
    <property type="evidence" value="ECO:0007669"/>
    <property type="project" value="TreeGrafter"/>
</dbReference>
<comment type="subcellular location">
    <subcellularLocation>
        <location evidence="1">Cell membrane</location>
        <topology evidence="1">Multi-pass membrane protein</topology>
    </subcellularLocation>
</comment>
<keyword evidence="3" id="KW-1003">Cell membrane</keyword>
<sequence length="207" mass="21791">MEFGTWVIYLFACAALCFTPGPNSLLALSHGASYGFKRTIFTSAGGALGFAAVIAVCLAGLGALLAASATAFLVIKLVGAAYLIWLGIQSLRRPAFVLGADVAAKGLRRRSHFAQGFLAAATNPKGILFFVAFLPQFYDPARPAFLQFLILAATFASIEFFLELALAALAHRLRPWLAKASVGKWFKRVTGASFIGIGAGLATASGR</sequence>
<proteinExistence type="inferred from homology"/>
<protein>
    <submittedName>
        <fullName evidence="8">Threonine/homoserine/homoserine lactone efflux protein</fullName>
    </submittedName>
</protein>
<dbReference type="AlphaFoldDB" id="A0A3D9HK13"/>
<organism evidence="8 9">
    <name type="scientific">Aestuariispira insulae</name>
    <dbReference type="NCBI Taxonomy" id="1461337"/>
    <lineage>
        <taxon>Bacteria</taxon>
        <taxon>Pseudomonadati</taxon>
        <taxon>Pseudomonadota</taxon>
        <taxon>Alphaproteobacteria</taxon>
        <taxon>Rhodospirillales</taxon>
        <taxon>Kiloniellaceae</taxon>
        <taxon>Aestuariispira</taxon>
    </lineage>
</organism>
<dbReference type="InterPro" id="IPR001123">
    <property type="entry name" value="LeuE-type"/>
</dbReference>
<comment type="caution">
    <text evidence="8">The sequence shown here is derived from an EMBL/GenBank/DDBJ whole genome shotgun (WGS) entry which is preliminary data.</text>
</comment>
<gene>
    <name evidence="8" type="ORF">DFP90_105202</name>
</gene>
<keyword evidence="4 7" id="KW-0812">Transmembrane</keyword>
<dbReference type="RefSeq" id="WP_115937075.1">
    <property type="nucleotide sequence ID" value="NZ_QRDW01000005.1"/>
</dbReference>
<keyword evidence="5 7" id="KW-1133">Transmembrane helix</keyword>
<evidence type="ECO:0000256" key="3">
    <source>
        <dbReference type="ARBA" id="ARBA00022475"/>
    </source>
</evidence>